<dbReference type="KEGG" id="tps:THAPSDRAFT_269844"/>
<dbReference type="Proteomes" id="UP000001449">
    <property type="component" value="Chromosome 15"/>
</dbReference>
<dbReference type="InterPro" id="IPR010610">
    <property type="entry name" value="EryCIII-like_C"/>
</dbReference>
<evidence type="ECO:0000313" key="4">
    <source>
        <dbReference type="EMBL" id="EED88628.1"/>
    </source>
</evidence>
<reference evidence="4 5" key="1">
    <citation type="journal article" date="2004" name="Science">
        <title>The genome of the diatom Thalassiosira pseudonana: ecology, evolution, and metabolism.</title>
        <authorList>
            <person name="Armbrust E.V."/>
            <person name="Berges J.A."/>
            <person name="Bowler C."/>
            <person name="Green B.R."/>
            <person name="Martinez D."/>
            <person name="Putnam N.H."/>
            <person name="Zhou S."/>
            <person name="Allen A.E."/>
            <person name="Apt K.E."/>
            <person name="Bechner M."/>
            <person name="Brzezinski M.A."/>
            <person name="Chaal B.K."/>
            <person name="Chiovitti A."/>
            <person name="Davis A.K."/>
            <person name="Demarest M.S."/>
            <person name="Detter J.C."/>
            <person name="Glavina T."/>
            <person name="Goodstein D."/>
            <person name="Hadi M.Z."/>
            <person name="Hellsten U."/>
            <person name="Hildebrand M."/>
            <person name="Jenkins B.D."/>
            <person name="Jurka J."/>
            <person name="Kapitonov V.V."/>
            <person name="Kroger N."/>
            <person name="Lau W.W."/>
            <person name="Lane T.W."/>
            <person name="Larimer F.W."/>
            <person name="Lippmeier J.C."/>
            <person name="Lucas S."/>
            <person name="Medina M."/>
            <person name="Montsant A."/>
            <person name="Obornik M."/>
            <person name="Parker M.S."/>
            <person name="Palenik B."/>
            <person name="Pazour G.J."/>
            <person name="Richardson P.M."/>
            <person name="Rynearson T.A."/>
            <person name="Saito M.A."/>
            <person name="Schwartz D.C."/>
            <person name="Thamatrakoln K."/>
            <person name="Valentin K."/>
            <person name="Vardi A."/>
            <person name="Wilkerson F.P."/>
            <person name="Rokhsar D.S."/>
        </authorList>
    </citation>
    <scope>NUCLEOTIDE SEQUENCE [LARGE SCALE GENOMIC DNA]</scope>
    <source>
        <strain evidence="4 5">CCMP1335</strain>
    </source>
</reference>
<dbReference type="EMBL" id="CM000650">
    <property type="protein sequence ID" value="EED88628.1"/>
    <property type="molecule type" value="Genomic_DNA"/>
</dbReference>
<keyword evidence="1" id="KW-0808">Transferase</keyword>
<evidence type="ECO:0000259" key="3">
    <source>
        <dbReference type="Pfam" id="PF06722"/>
    </source>
</evidence>
<dbReference type="HOGENOM" id="CLU_1091881_0_0_1"/>
<dbReference type="CDD" id="cd03784">
    <property type="entry name" value="GT1_Gtf-like"/>
    <property type="match status" value="1"/>
</dbReference>
<organism evidence="4 5">
    <name type="scientific">Thalassiosira pseudonana</name>
    <name type="common">Marine diatom</name>
    <name type="synonym">Cyclotella nana</name>
    <dbReference type="NCBI Taxonomy" id="35128"/>
    <lineage>
        <taxon>Eukaryota</taxon>
        <taxon>Sar</taxon>
        <taxon>Stramenopiles</taxon>
        <taxon>Ochrophyta</taxon>
        <taxon>Bacillariophyta</taxon>
        <taxon>Coscinodiscophyceae</taxon>
        <taxon>Thalassiosirophycidae</taxon>
        <taxon>Thalassiosirales</taxon>
        <taxon>Thalassiosiraceae</taxon>
        <taxon>Thalassiosira</taxon>
    </lineage>
</organism>
<reference evidence="4 5" key="2">
    <citation type="journal article" date="2008" name="Nature">
        <title>The Phaeodactylum genome reveals the evolutionary history of diatom genomes.</title>
        <authorList>
            <person name="Bowler C."/>
            <person name="Allen A.E."/>
            <person name="Badger J.H."/>
            <person name="Grimwood J."/>
            <person name="Jabbari K."/>
            <person name="Kuo A."/>
            <person name="Maheswari U."/>
            <person name="Martens C."/>
            <person name="Maumus F."/>
            <person name="Otillar R.P."/>
            <person name="Rayko E."/>
            <person name="Salamov A."/>
            <person name="Vandepoele K."/>
            <person name="Beszteri B."/>
            <person name="Gruber A."/>
            <person name="Heijde M."/>
            <person name="Katinka M."/>
            <person name="Mock T."/>
            <person name="Valentin K."/>
            <person name="Verret F."/>
            <person name="Berges J.A."/>
            <person name="Brownlee C."/>
            <person name="Cadoret J.P."/>
            <person name="Chiovitti A."/>
            <person name="Choi C.J."/>
            <person name="Coesel S."/>
            <person name="De Martino A."/>
            <person name="Detter J.C."/>
            <person name="Durkin C."/>
            <person name="Falciatore A."/>
            <person name="Fournet J."/>
            <person name="Haruta M."/>
            <person name="Huysman M.J."/>
            <person name="Jenkins B.D."/>
            <person name="Jiroutova K."/>
            <person name="Jorgensen R.E."/>
            <person name="Joubert Y."/>
            <person name="Kaplan A."/>
            <person name="Kroger N."/>
            <person name="Kroth P.G."/>
            <person name="La Roche J."/>
            <person name="Lindquist E."/>
            <person name="Lommer M."/>
            <person name="Martin-Jezequel V."/>
            <person name="Lopez P.J."/>
            <person name="Lucas S."/>
            <person name="Mangogna M."/>
            <person name="McGinnis K."/>
            <person name="Medlin L.K."/>
            <person name="Montsant A."/>
            <person name="Oudot-Le Secq M.P."/>
            <person name="Napoli C."/>
            <person name="Obornik M."/>
            <person name="Parker M.S."/>
            <person name="Petit J.L."/>
            <person name="Porcel B.M."/>
            <person name="Poulsen N."/>
            <person name="Robison M."/>
            <person name="Rychlewski L."/>
            <person name="Rynearson T.A."/>
            <person name="Schmutz J."/>
            <person name="Shapiro H."/>
            <person name="Siaut M."/>
            <person name="Stanley M."/>
            <person name="Sussman M.R."/>
            <person name="Taylor A.R."/>
            <person name="Vardi A."/>
            <person name="von Dassow P."/>
            <person name="Vyverman W."/>
            <person name="Willis A."/>
            <person name="Wyrwicz L.S."/>
            <person name="Rokhsar D.S."/>
            <person name="Weissenbach J."/>
            <person name="Armbrust E.V."/>
            <person name="Green B.R."/>
            <person name="Van de Peer Y."/>
            <person name="Grigoriev I.V."/>
        </authorList>
    </citation>
    <scope>NUCLEOTIDE SEQUENCE [LARGE SCALE GENOMIC DNA]</scope>
    <source>
        <strain evidence="4 5">CCMP1335</strain>
    </source>
</reference>
<evidence type="ECO:0000313" key="5">
    <source>
        <dbReference type="Proteomes" id="UP000001449"/>
    </source>
</evidence>
<dbReference type="InterPro" id="IPR050426">
    <property type="entry name" value="Glycosyltransferase_28"/>
</dbReference>
<keyword evidence="2" id="KW-1133">Transmembrane helix</keyword>
<dbReference type="OMA" id="EPADFIY"/>
<dbReference type="GO" id="GO:0016906">
    <property type="term" value="F:sterol 3-beta-glucosyltransferase activity"/>
    <property type="evidence" value="ECO:0007669"/>
    <property type="project" value="UniProtKB-ARBA"/>
</dbReference>
<dbReference type="InParanoid" id="B8CDB0"/>
<dbReference type="FunFam" id="3.40.50.2000:FF:000009">
    <property type="entry name" value="Sterol 3-beta-glucosyltransferase UGT80A2"/>
    <property type="match status" value="1"/>
</dbReference>
<proteinExistence type="predicted"/>
<evidence type="ECO:0000256" key="1">
    <source>
        <dbReference type="ARBA" id="ARBA00022679"/>
    </source>
</evidence>
<protein>
    <recommendedName>
        <fullName evidence="3">Erythromycin biosynthesis protein CIII-like C-terminal domain-containing protein</fullName>
    </recommendedName>
</protein>
<dbReference type="InterPro" id="IPR002213">
    <property type="entry name" value="UDP_glucos_trans"/>
</dbReference>
<gene>
    <name evidence="4" type="ORF">THAPSDRAFT_269844</name>
</gene>
<dbReference type="SUPFAM" id="SSF53756">
    <property type="entry name" value="UDP-Glycosyltransferase/glycogen phosphorylase"/>
    <property type="match status" value="1"/>
</dbReference>
<dbReference type="GeneID" id="7443954"/>
<dbReference type="PANTHER" id="PTHR48050:SF13">
    <property type="entry name" value="STEROL 3-BETA-GLUCOSYLTRANSFERASE UGT80A2"/>
    <property type="match status" value="1"/>
</dbReference>
<accession>B8CDB0</accession>
<keyword evidence="2" id="KW-0812">Transmembrane</keyword>
<dbReference type="Pfam" id="PF06722">
    <property type="entry name" value="EryCIII-like_C"/>
    <property type="match status" value="1"/>
</dbReference>
<sequence>MPVVESDNRKESSAGFGGQDTLNTLKSFLSSGSKPIYLGFGSMFSKTPEYMTLWTVRALRHSGQRGIILGGWAKMSSRFLQDAEPELVQYAKDNILFVPNAPHEWLFPQVSLIVHHGGAGTTHASLRAGVPVIITPVLGDQFDNSKLVNALKVGYGFSQQLQRIHWQELGDAITRVLADEGNARRVAKVGCMLQMQNGADGAADEVLHFWNDFVLTGIFSQLFPGDVAKKTKTNFSSIASAVVLVVFAVSAIALV</sequence>
<dbReference type="AlphaFoldDB" id="B8CDB0"/>
<feature type="transmembrane region" description="Helical" evidence="2">
    <location>
        <begin position="235"/>
        <end position="254"/>
    </location>
</feature>
<dbReference type="PaxDb" id="35128-Thaps269844"/>
<dbReference type="Gene3D" id="3.40.50.2000">
    <property type="entry name" value="Glycogen Phosphorylase B"/>
    <property type="match status" value="1"/>
</dbReference>
<feature type="domain" description="Erythromycin biosynthesis protein CIII-like C-terminal" evidence="3">
    <location>
        <begin position="86"/>
        <end position="184"/>
    </location>
</feature>
<evidence type="ECO:0000256" key="2">
    <source>
        <dbReference type="SAM" id="Phobius"/>
    </source>
</evidence>
<dbReference type="PANTHER" id="PTHR48050">
    <property type="entry name" value="STEROL 3-BETA-GLUCOSYLTRANSFERASE"/>
    <property type="match status" value="1"/>
</dbReference>
<keyword evidence="5" id="KW-1185">Reference proteome</keyword>
<dbReference type="eggNOG" id="KOG1192">
    <property type="taxonomic scope" value="Eukaryota"/>
</dbReference>
<keyword evidence="2" id="KW-0472">Membrane</keyword>
<dbReference type="RefSeq" id="XP_002294273.1">
    <property type="nucleotide sequence ID" value="XM_002294237.1"/>
</dbReference>
<dbReference type="STRING" id="35128.B8CDB0"/>
<name>B8CDB0_THAPS</name>